<dbReference type="Gene3D" id="3.10.250.10">
    <property type="entry name" value="SRCR-like domain"/>
    <property type="match status" value="3"/>
</dbReference>
<dbReference type="PRINTS" id="PR00258">
    <property type="entry name" value="SPERACTRCPTR"/>
</dbReference>
<name>A0A8C5PEY7_9ANUR</name>
<dbReference type="FunFam" id="3.10.250.10:FF:000006">
    <property type="entry name" value="neurotrypsin isoform X2"/>
    <property type="match status" value="3"/>
</dbReference>
<evidence type="ECO:0000256" key="4">
    <source>
        <dbReference type="ARBA" id="ARBA00023180"/>
    </source>
</evidence>
<keyword evidence="2" id="KW-0677">Repeat</keyword>
<feature type="domain" description="SRCR" evidence="6">
    <location>
        <begin position="239"/>
        <end position="342"/>
    </location>
</feature>
<feature type="disulfide bond" evidence="5">
    <location>
        <begin position="97"/>
        <end position="107"/>
    </location>
</feature>
<dbReference type="GeneTree" id="ENSGT00940000162108"/>
<feature type="disulfide bond" evidence="5">
    <location>
        <begin position="204"/>
        <end position="214"/>
    </location>
</feature>
<feature type="disulfide bond" evidence="5">
    <location>
        <begin position="311"/>
        <end position="321"/>
    </location>
</feature>
<dbReference type="Proteomes" id="UP000694569">
    <property type="component" value="Unplaced"/>
</dbReference>
<dbReference type="PANTHER" id="PTHR48071">
    <property type="entry name" value="SRCR DOMAIN-CONTAINING PROTEIN"/>
    <property type="match status" value="1"/>
</dbReference>
<dbReference type="SMART" id="SM00202">
    <property type="entry name" value="SR"/>
    <property type="match status" value="3"/>
</dbReference>
<dbReference type="PROSITE" id="PS00420">
    <property type="entry name" value="SRCR_1"/>
    <property type="match status" value="3"/>
</dbReference>
<dbReference type="PROSITE" id="PS50287">
    <property type="entry name" value="SRCR_2"/>
    <property type="match status" value="3"/>
</dbReference>
<protein>
    <recommendedName>
        <fullName evidence="6">SRCR domain-containing protein</fullName>
    </recommendedName>
</protein>
<dbReference type="InterPro" id="IPR036772">
    <property type="entry name" value="SRCR-like_dom_sf"/>
</dbReference>
<keyword evidence="1" id="KW-0732">Signal</keyword>
<dbReference type="OrthoDB" id="536948at2759"/>
<evidence type="ECO:0000256" key="3">
    <source>
        <dbReference type="ARBA" id="ARBA00023157"/>
    </source>
</evidence>
<dbReference type="Ensembl" id="ENSLLET00000018883.1">
    <property type="protein sequence ID" value="ENSLLEP00000018164.1"/>
    <property type="gene ID" value="ENSLLEG00000011549.1"/>
</dbReference>
<organism evidence="7 8">
    <name type="scientific">Leptobrachium leishanense</name>
    <name type="common">Leishan spiny toad</name>
    <dbReference type="NCBI Taxonomy" id="445787"/>
    <lineage>
        <taxon>Eukaryota</taxon>
        <taxon>Metazoa</taxon>
        <taxon>Chordata</taxon>
        <taxon>Craniata</taxon>
        <taxon>Vertebrata</taxon>
        <taxon>Euteleostomi</taxon>
        <taxon>Amphibia</taxon>
        <taxon>Batrachia</taxon>
        <taxon>Anura</taxon>
        <taxon>Pelobatoidea</taxon>
        <taxon>Megophryidae</taxon>
        <taxon>Leptobrachium</taxon>
    </lineage>
</organism>
<dbReference type="PANTHER" id="PTHR48071:SF24">
    <property type="entry name" value="DELETED IN MALIGNANT BRAIN TUMORS 1 PROTEIN-LIKE"/>
    <property type="match status" value="1"/>
</dbReference>
<evidence type="ECO:0000313" key="7">
    <source>
        <dbReference type="Ensembl" id="ENSLLEP00000018164.1"/>
    </source>
</evidence>
<evidence type="ECO:0000256" key="5">
    <source>
        <dbReference type="PROSITE-ProRule" id="PRU00196"/>
    </source>
</evidence>
<evidence type="ECO:0000256" key="2">
    <source>
        <dbReference type="ARBA" id="ARBA00022737"/>
    </source>
</evidence>
<keyword evidence="3 5" id="KW-1015">Disulfide bond</keyword>
<proteinExistence type="predicted"/>
<dbReference type="GO" id="GO:0005886">
    <property type="term" value="C:plasma membrane"/>
    <property type="evidence" value="ECO:0007669"/>
    <property type="project" value="TreeGrafter"/>
</dbReference>
<accession>A0A8C5PEY7</accession>
<evidence type="ECO:0000259" key="6">
    <source>
        <dbReference type="PROSITE" id="PS50287"/>
    </source>
</evidence>
<dbReference type="InterPro" id="IPR001190">
    <property type="entry name" value="SRCR"/>
</dbReference>
<dbReference type="GO" id="GO:0004252">
    <property type="term" value="F:serine-type endopeptidase activity"/>
    <property type="evidence" value="ECO:0007669"/>
    <property type="project" value="TreeGrafter"/>
</dbReference>
<reference evidence="7" key="1">
    <citation type="submission" date="2025-08" db="UniProtKB">
        <authorList>
            <consortium name="Ensembl"/>
        </authorList>
    </citation>
    <scope>IDENTIFICATION</scope>
</reference>
<dbReference type="Pfam" id="PF00530">
    <property type="entry name" value="SRCR"/>
    <property type="match status" value="3"/>
</dbReference>
<keyword evidence="8" id="KW-1185">Reference proteome</keyword>
<keyword evidence="4" id="KW-0325">Glycoprotein</keyword>
<dbReference type="SUPFAM" id="SSF56487">
    <property type="entry name" value="SRCR-like"/>
    <property type="match status" value="3"/>
</dbReference>
<comment type="caution">
    <text evidence="5">Lacks conserved residue(s) required for the propagation of feature annotation.</text>
</comment>
<feature type="domain" description="SRCR" evidence="6">
    <location>
        <begin position="25"/>
        <end position="128"/>
    </location>
</feature>
<evidence type="ECO:0000256" key="1">
    <source>
        <dbReference type="ARBA" id="ARBA00022729"/>
    </source>
</evidence>
<dbReference type="AlphaFoldDB" id="A0A8C5PEY7"/>
<sequence length="344" mass="37330">MLPLANAVWSHGSIWQHGPCGAEELRLVGGRTECEGRVEVKYQGEWGTVCDDNWDTADAAVVCRQLGCRNSSGDSHSLQHSAFGAGSGTVWLDDVKCTGAESTLWECPHATWGINNCIHEEDVGLICEAEELRLEGGRTQCDGRVEVKHRGEWGTVCDDHWGTANVAVVCRQLGCGNSSEDSHSLERSAFGAGSGRIWLDGVICTGDELALWECPHPLWGFSDCDHDEDVGVICDAEELRLVGGRTECEGRVEVKYQGEWGTVCDDEWDTANAAVVCRQLGCGNSNGDSYSLQRSAFGAGSGRIWLDEVVCTGNELALWECPHQEWGIHDCGHNEDVGVICDGE</sequence>
<evidence type="ECO:0000313" key="8">
    <source>
        <dbReference type="Proteomes" id="UP000694569"/>
    </source>
</evidence>
<reference evidence="7" key="2">
    <citation type="submission" date="2025-09" db="UniProtKB">
        <authorList>
            <consortium name="Ensembl"/>
        </authorList>
    </citation>
    <scope>IDENTIFICATION</scope>
</reference>
<dbReference type="GO" id="GO:0031638">
    <property type="term" value="P:zymogen activation"/>
    <property type="evidence" value="ECO:0007669"/>
    <property type="project" value="TreeGrafter"/>
</dbReference>
<feature type="domain" description="SRCR" evidence="6">
    <location>
        <begin position="132"/>
        <end position="235"/>
    </location>
</feature>